<dbReference type="RefSeq" id="WP_099540750.1">
    <property type="nucleotide sequence ID" value="NZ_PEBQ01000074.1"/>
</dbReference>
<dbReference type="PANTHER" id="PTHR30332">
    <property type="entry name" value="PROBABLE GENERAL SECRETION PATHWAY PROTEIN D"/>
    <property type="match status" value="1"/>
</dbReference>
<evidence type="ECO:0000313" key="8">
    <source>
        <dbReference type="EMBL" id="PHY94724.1"/>
    </source>
</evidence>
<sequence length="605" mass="64057">MRSLKQNLRQHFSTFLSVVLLSSSALTLTGCSGLYTVEQGNRASSATIKDSTEIMHNALRGGDDDSEASHYMQGAYVGTKVVRSEHGVPLPRRWLKPGAFKYNHPKAIPLYQIAALVTEQTHIPVTFAPEILDMAQGVTPKSGGSGSSGKGGGMMPTVSMAPTPVNNQGMNSLLSDMGMGGTITEEHQSPVTMSISNYSGSLDDFLSSVASHFSVSWEFDEGQIRFFRMITRTFTVHALPSANELNSAMNSGGSSSSGSSSGGQNAATTDTLSSKISIAVWDEITKTLGSIVSDYGRVSPTMSTGTITVSAPPSVMAEVERFLEGQNARLSKEIGISVELMALTFTDSDDTSVNLKGILDKASKYGLSYSSPTAAAVEGISSFTVSMTNPNSKFNASEAIASAVRTQARVRTRSMGTVLTLNGMPAPLQVAHTQSYVKDMQVSDSTTSSSDLSGTQRTQVNVDDLTTGFSMMVLPRITGDGDHVLLQFATNLSDRTGADNYGFDDYTTPDKSVSLMLKDVDYKDSVNQVRIPSGSTEVMAGFMQDANNTSASGVGSANFLGLGGSQVGKHVQTLYLVLVTPVIFSDAPKTITSDGDGKDEPALSY</sequence>
<evidence type="ECO:0000256" key="1">
    <source>
        <dbReference type="ARBA" id="ARBA00004370"/>
    </source>
</evidence>
<organism evidence="8 9">
    <name type="scientific">Acetobacter pomorum</name>
    <dbReference type="NCBI Taxonomy" id="65959"/>
    <lineage>
        <taxon>Bacteria</taxon>
        <taxon>Pseudomonadati</taxon>
        <taxon>Pseudomonadota</taxon>
        <taxon>Alphaproteobacteria</taxon>
        <taxon>Acetobacterales</taxon>
        <taxon>Acetobacteraceae</taxon>
        <taxon>Acetobacter</taxon>
    </lineage>
</organism>
<gene>
    <name evidence="8" type="ORF">CSR02_04705</name>
</gene>
<feature type="signal peptide" evidence="5">
    <location>
        <begin position="1"/>
        <end position="27"/>
    </location>
</feature>
<dbReference type="Pfam" id="PF00263">
    <property type="entry name" value="Secretin"/>
    <property type="match status" value="1"/>
</dbReference>
<comment type="subcellular location">
    <subcellularLocation>
        <location evidence="1">Membrane</location>
    </subcellularLocation>
</comment>
<feature type="region of interest" description="Disordered" evidence="4">
    <location>
        <begin position="248"/>
        <end position="267"/>
    </location>
</feature>
<keyword evidence="2 5" id="KW-0732">Signal</keyword>
<evidence type="ECO:0000313" key="9">
    <source>
        <dbReference type="Proteomes" id="UP000228751"/>
    </source>
</evidence>
<keyword evidence="3" id="KW-0472">Membrane</keyword>
<feature type="domain" description="Type II/III secretion system secretin-like" evidence="6">
    <location>
        <begin position="404"/>
        <end position="554"/>
    </location>
</feature>
<evidence type="ECO:0000259" key="6">
    <source>
        <dbReference type="Pfam" id="PF00263"/>
    </source>
</evidence>
<feature type="domain" description="Secretin N-terminal" evidence="7">
    <location>
        <begin position="231"/>
        <end position="304"/>
    </location>
</feature>
<dbReference type="PANTHER" id="PTHR30332:SF24">
    <property type="entry name" value="SECRETIN GSPD-RELATED"/>
    <property type="match status" value="1"/>
</dbReference>
<name>A0A2G4RDT5_9PROT</name>
<evidence type="ECO:0000256" key="5">
    <source>
        <dbReference type="SAM" id="SignalP"/>
    </source>
</evidence>
<proteinExistence type="predicted"/>
<dbReference type="GO" id="GO:0009297">
    <property type="term" value="P:pilus assembly"/>
    <property type="evidence" value="ECO:0007669"/>
    <property type="project" value="InterPro"/>
</dbReference>
<dbReference type="InterPro" id="IPR004846">
    <property type="entry name" value="T2SS/T3SS_dom"/>
</dbReference>
<feature type="chain" id="PRO_5013875385" evidence="5">
    <location>
        <begin position="28"/>
        <end position="605"/>
    </location>
</feature>
<dbReference type="InterPro" id="IPR050810">
    <property type="entry name" value="Bact_Secretion_Sys_Channel"/>
</dbReference>
<dbReference type="AlphaFoldDB" id="A0A2G4RDT5"/>
<dbReference type="Pfam" id="PF07655">
    <property type="entry name" value="Secretin_N_2"/>
    <property type="match status" value="1"/>
</dbReference>
<keyword evidence="9" id="KW-1185">Reference proteome</keyword>
<dbReference type="PROSITE" id="PS51257">
    <property type="entry name" value="PROKAR_LIPOPROTEIN"/>
    <property type="match status" value="1"/>
</dbReference>
<dbReference type="EMBL" id="PEBQ01000074">
    <property type="protein sequence ID" value="PHY94724.1"/>
    <property type="molecule type" value="Genomic_DNA"/>
</dbReference>
<dbReference type="InterPro" id="IPR011514">
    <property type="entry name" value="Secretin_N_2"/>
</dbReference>
<evidence type="ECO:0000259" key="7">
    <source>
        <dbReference type="Pfam" id="PF07655"/>
    </source>
</evidence>
<dbReference type="GO" id="GO:0015627">
    <property type="term" value="C:type II protein secretion system complex"/>
    <property type="evidence" value="ECO:0007669"/>
    <property type="project" value="TreeGrafter"/>
</dbReference>
<accession>A0A2G4RDT5</accession>
<evidence type="ECO:0000256" key="2">
    <source>
        <dbReference type="ARBA" id="ARBA00022729"/>
    </source>
</evidence>
<feature type="compositionally biased region" description="Low complexity" evidence="4">
    <location>
        <begin position="251"/>
        <end position="263"/>
    </location>
</feature>
<reference evidence="8 9" key="1">
    <citation type="submission" date="2017-10" db="EMBL/GenBank/DDBJ databases">
        <title>Genomic analysis of the genus Acetobacter.</title>
        <authorList>
            <person name="Kim K.H."/>
            <person name="Chun B.H."/>
            <person name="Son A.R."/>
            <person name="Jeon C.O."/>
        </authorList>
    </citation>
    <scope>NUCLEOTIDE SEQUENCE [LARGE SCALE GENOMIC DNA]</scope>
    <source>
        <strain evidence="8 9">LHT 2458</strain>
    </source>
</reference>
<dbReference type="GO" id="GO:0019867">
    <property type="term" value="C:outer membrane"/>
    <property type="evidence" value="ECO:0007669"/>
    <property type="project" value="InterPro"/>
</dbReference>
<protein>
    <submittedName>
        <fullName evidence="8">Uncharacterized protein</fullName>
    </submittedName>
</protein>
<dbReference type="OrthoDB" id="9775455at2"/>
<evidence type="ECO:0000256" key="4">
    <source>
        <dbReference type="SAM" id="MobiDB-lite"/>
    </source>
</evidence>
<dbReference type="Proteomes" id="UP000228751">
    <property type="component" value="Unassembled WGS sequence"/>
</dbReference>
<dbReference type="GO" id="GO:0009306">
    <property type="term" value="P:protein secretion"/>
    <property type="evidence" value="ECO:0007669"/>
    <property type="project" value="InterPro"/>
</dbReference>
<comment type="caution">
    <text evidence="8">The sequence shown here is derived from an EMBL/GenBank/DDBJ whole genome shotgun (WGS) entry which is preliminary data.</text>
</comment>
<evidence type="ECO:0000256" key="3">
    <source>
        <dbReference type="ARBA" id="ARBA00023136"/>
    </source>
</evidence>